<keyword evidence="2" id="KW-1185">Reference proteome</keyword>
<evidence type="ECO:0000313" key="1">
    <source>
        <dbReference type="EMBL" id="ERT08759.1"/>
    </source>
</evidence>
<dbReference type="OrthoDB" id="506637at2"/>
<dbReference type="Proteomes" id="UP000017127">
    <property type="component" value="Unassembled WGS sequence"/>
</dbReference>
<sequence length="284" mass="33392">MSRKGQSITLSVSEAEKAELEQLALEHGMTWGERPNISKLLKAIARHKLLITPNNNWSAERIKALDTARLALIDAGKMEEAVAIGELLRDRSELTIPFRTEIERFLNNPQPAWRQKIDNLIHRQQPFQLSYRDAAERQWNYTVLHAQIMPIEKREYLVCRCSESEGNRDVEELRHNWSLRLDRIQDAAVISIDKVWIPDLERLAVEFQVYRGLAFSYQRKLDDTFVSEIEGQPSTRKVVRNIFSSFWFLREIAPYWEDCQIISPENIRQRVREKLLLTCQNYDL</sequence>
<accession>U7QLC0</accession>
<reference evidence="1 2" key="1">
    <citation type="journal article" date="2013" name="Front. Microbiol.">
        <title>Comparative genomic analyses of the cyanobacterium, Lyngbya aestuarii BL J, a powerful hydrogen producer.</title>
        <authorList>
            <person name="Kothari A."/>
            <person name="Vaughn M."/>
            <person name="Garcia-Pichel F."/>
        </authorList>
    </citation>
    <scope>NUCLEOTIDE SEQUENCE [LARGE SCALE GENOMIC DNA]</scope>
    <source>
        <strain evidence="1 2">BL J</strain>
    </source>
</reference>
<proteinExistence type="predicted"/>
<dbReference type="PATRIC" id="fig|1348334.3.peg.1269"/>
<organism evidence="1 2">
    <name type="scientific">Lyngbya aestuarii BL J</name>
    <dbReference type="NCBI Taxonomy" id="1348334"/>
    <lineage>
        <taxon>Bacteria</taxon>
        <taxon>Bacillati</taxon>
        <taxon>Cyanobacteriota</taxon>
        <taxon>Cyanophyceae</taxon>
        <taxon>Oscillatoriophycideae</taxon>
        <taxon>Oscillatoriales</taxon>
        <taxon>Microcoleaceae</taxon>
        <taxon>Lyngbya</taxon>
    </lineage>
</organism>
<dbReference type="RefSeq" id="WP_023065105.1">
    <property type="nucleotide sequence ID" value="NZ_AUZM01000008.1"/>
</dbReference>
<gene>
    <name evidence="1" type="ORF">M595_1299</name>
</gene>
<protein>
    <submittedName>
        <fullName evidence="1">WYL domain protein</fullName>
    </submittedName>
</protein>
<evidence type="ECO:0000313" key="2">
    <source>
        <dbReference type="Proteomes" id="UP000017127"/>
    </source>
</evidence>
<name>U7QLC0_9CYAN</name>
<dbReference type="AlphaFoldDB" id="U7QLC0"/>
<dbReference type="EMBL" id="AUZM01000008">
    <property type="protein sequence ID" value="ERT08759.1"/>
    <property type="molecule type" value="Genomic_DNA"/>
</dbReference>
<comment type="caution">
    <text evidence="1">The sequence shown here is derived from an EMBL/GenBank/DDBJ whole genome shotgun (WGS) entry which is preliminary data.</text>
</comment>